<name>A0A6M1SZU4_9BACT</name>
<dbReference type="InterPro" id="IPR036513">
    <property type="entry name" value="STAS_dom_sf"/>
</dbReference>
<dbReference type="EMBL" id="JAALLS010000002">
    <property type="protein sequence ID" value="NGP87159.1"/>
    <property type="molecule type" value="Genomic_DNA"/>
</dbReference>
<sequence length="39" mass="4407">MEIENGKNLDHVIINAIGINKVDTSALHALKELTDEYQR</sequence>
<dbReference type="AlphaFoldDB" id="A0A6M1SZU4"/>
<keyword evidence="3" id="KW-1185">Reference proteome</keyword>
<accession>A0A6M1SZU4</accession>
<comment type="caution">
    <text evidence="2">The sequence shown here is derived from an EMBL/GenBank/DDBJ whole genome shotgun (WGS) entry which is preliminary data.</text>
</comment>
<evidence type="ECO:0000313" key="2">
    <source>
        <dbReference type="EMBL" id="NGP87159.1"/>
    </source>
</evidence>
<organism evidence="2 3">
    <name type="scientific">Fodinibius halophilus</name>
    <dbReference type="NCBI Taxonomy" id="1736908"/>
    <lineage>
        <taxon>Bacteria</taxon>
        <taxon>Pseudomonadati</taxon>
        <taxon>Balneolota</taxon>
        <taxon>Balneolia</taxon>
        <taxon>Balneolales</taxon>
        <taxon>Balneolaceae</taxon>
        <taxon>Fodinibius</taxon>
    </lineage>
</organism>
<gene>
    <name evidence="2" type="ORF">G3569_02230</name>
</gene>
<dbReference type="InterPro" id="IPR002645">
    <property type="entry name" value="STAS_dom"/>
</dbReference>
<dbReference type="Gene3D" id="3.30.750.24">
    <property type="entry name" value="STAS domain"/>
    <property type="match status" value="1"/>
</dbReference>
<proteinExistence type="predicted"/>
<feature type="domain" description="STAS" evidence="1">
    <location>
        <begin position="1"/>
        <end position="39"/>
    </location>
</feature>
<reference evidence="2 3" key="1">
    <citation type="submission" date="2020-02" db="EMBL/GenBank/DDBJ databases">
        <title>Aliifodinibius halophilus 2W32, complete genome.</title>
        <authorList>
            <person name="Li Y."/>
            <person name="Wu S."/>
        </authorList>
    </citation>
    <scope>NUCLEOTIDE SEQUENCE [LARGE SCALE GENOMIC DNA]</scope>
    <source>
        <strain evidence="2 3">2W32</strain>
    </source>
</reference>
<evidence type="ECO:0000259" key="1">
    <source>
        <dbReference type="PROSITE" id="PS50801"/>
    </source>
</evidence>
<dbReference type="PROSITE" id="PS50801">
    <property type="entry name" value="STAS"/>
    <property type="match status" value="1"/>
</dbReference>
<dbReference type="Proteomes" id="UP000479132">
    <property type="component" value="Unassembled WGS sequence"/>
</dbReference>
<protein>
    <submittedName>
        <fullName evidence="2">STAS domain-containing protein</fullName>
    </submittedName>
</protein>
<evidence type="ECO:0000313" key="3">
    <source>
        <dbReference type="Proteomes" id="UP000479132"/>
    </source>
</evidence>